<proteinExistence type="predicted"/>
<dbReference type="AlphaFoldDB" id="A0A8H7TA39"/>
<evidence type="ECO:0000313" key="6">
    <source>
        <dbReference type="Proteomes" id="UP000664132"/>
    </source>
</evidence>
<comment type="subcellular location">
    <subcellularLocation>
        <location evidence="1">Nucleus</location>
    </subcellularLocation>
</comment>
<evidence type="ECO:0000313" key="5">
    <source>
        <dbReference type="EMBL" id="KAG4415756.1"/>
    </source>
</evidence>
<evidence type="ECO:0000256" key="3">
    <source>
        <dbReference type="SAM" id="MobiDB-lite"/>
    </source>
</evidence>
<name>A0A8H7TA39_9HELO</name>
<dbReference type="EMBL" id="JAFJYH010000209">
    <property type="protein sequence ID" value="KAG4415756.1"/>
    <property type="molecule type" value="Genomic_DNA"/>
</dbReference>
<dbReference type="PANTHER" id="PTHR37534">
    <property type="entry name" value="TRANSCRIPTIONAL ACTIVATOR PROTEIN UGA3"/>
    <property type="match status" value="1"/>
</dbReference>
<comment type="caution">
    <text evidence="5">The sequence shown here is derived from an EMBL/GenBank/DDBJ whole genome shotgun (WGS) entry which is preliminary data.</text>
</comment>
<evidence type="ECO:0000256" key="1">
    <source>
        <dbReference type="ARBA" id="ARBA00004123"/>
    </source>
</evidence>
<dbReference type="CDD" id="cd00067">
    <property type="entry name" value="GAL4"/>
    <property type="match status" value="1"/>
</dbReference>
<keyword evidence="2" id="KW-0539">Nucleus</keyword>
<dbReference type="GO" id="GO:0005634">
    <property type="term" value="C:nucleus"/>
    <property type="evidence" value="ECO:0007669"/>
    <property type="project" value="UniProtKB-SubCell"/>
</dbReference>
<protein>
    <recommendedName>
        <fullName evidence="4">Zn(2)-C6 fungal-type domain-containing protein</fullName>
    </recommendedName>
</protein>
<dbReference type="InterPro" id="IPR036864">
    <property type="entry name" value="Zn2-C6_fun-type_DNA-bd_sf"/>
</dbReference>
<dbReference type="SUPFAM" id="SSF57701">
    <property type="entry name" value="Zn2/Cys6 DNA-binding domain"/>
    <property type="match status" value="1"/>
</dbReference>
<evidence type="ECO:0000259" key="4">
    <source>
        <dbReference type="PROSITE" id="PS50048"/>
    </source>
</evidence>
<dbReference type="PROSITE" id="PS50048">
    <property type="entry name" value="ZN2_CY6_FUNGAL_2"/>
    <property type="match status" value="1"/>
</dbReference>
<dbReference type="SMART" id="SM00066">
    <property type="entry name" value="GAL4"/>
    <property type="match status" value="1"/>
</dbReference>
<sequence length="519" mass="59139">MKFWTYAAYPEDYRNGSEQDSVSNLKLWKKMSSRATHSDLIALGPQDCQKCKQRRIKCDRSLPTCNKCAKRHYSCPGYDPKLRWANAIAVRGRFKGKKFPPSDEASGPRTTEHFNPEREQGVSSYTKIENLLKLPNDRTVTRLLDHYECKIAGQMVWLDSENNAYRRLVLPLAHRHPGLMLSIIAISAKHLSASGDENYKFSKSACDAAVVAITKSVQQVTTRLAEGHVFSSESDMETAEWMLASMLTLSGYEMMDSNSINWQTHRQAARTLVNALGARNRKDNELYTFLRNQLSILDILACTMNFDRDIENGVILPEVTGNEVIFGDYLAVIHSVTLEARMVQNPASAVSAAGALRTLHASQRLRDSFELARGSTLLAAGSFRFDPEWRKRDFIRLVDVYHHAGLLHSYRTLHLADPDSLEVQHSINMLMEVLEGFEKYIAWVQNFPWPVFILGTESYGDTTRQAFVRSHYQMIIKEMGSSHFVTVFQFLEEFWAGKNPDWATRAREWEARGIRILAV</sequence>
<accession>A0A8H7TA39</accession>
<dbReference type="Pfam" id="PF11951">
    <property type="entry name" value="Fungal_trans_2"/>
    <property type="match status" value="2"/>
</dbReference>
<feature type="domain" description="Zn(2)-C6 fungal-type" evidence="4">
    <location>
        <begin position="47"/>
        <end position="75"/>
    </location>
</feature>
<gene>
    <name evidence="5" type="ORF">IFR04_011120</name>
</gene>
<feature type="compositionally biased region" description="Basic and acidic residues" evidence="3">
    <location>
        <begin position="110"/>
        <end position="119"/>
    </location>
</feature>
<dbReference type="GO" id="GO:0000981">
    <property type="term" value="F:DNA-binding transcription factor activity, RNA polymerase II-specific"/>
    <property type="evidence" value="ECO:0007669"/>
    <property type="project" value="InterPro"/>
</dbReference>
<evidence type="ECO:0000256" key="2">
    <source>
        <dbReference type="ARBA" id="ARBA00023242"/>
    </source>
</evidence>
<dbReference type="OrthoDB" id="3251668at2759"/>
<dbReference type="GO" id="GO:0008270">
    <property type="term" value="F:zinc ion binding"/>
    <property type="evidence" value="ECO:0007669"/>
    <property type="project" value="InterPro"/>
</dbReference>
<feature type="region of interest" description="Disordered" evidence="3">
    <location>
        <begin position="97"/>
        <end position="119"/>
    </location>
</feature>
<dbReference type="Pfam" id="PF00172">
    <property type="entry name" value="Zn_clus"/>
    <property type="match status" value="1"/>
</dbReference>
<organism evidence="5 6">
    <name type="scientific">Cadophora malorum</name>
    <dbReference type="NCBI Taxonomy" id="108018"/>
    <lineage>
        <taxon>Eukaryota</taxon>
        <taxon>Fungi</taxon>
        <taxon>Dikarya</taxon>
        <taxon>Ascomycota</taxon>
        <taxon>Pezizomycotina</taxon>
        <taxon>Leotiomycetes</taxon>
        <taxon>Helotiales</taxon>
        <taxon>Ploettnerulaceae</taxon>
        <taxon>Cadophora</taxon>
    </lineage>
</organism>
<reference evidence="5" key="1">
    <citation type="submission" date="2021-02" db="EMBL/GenBank/DDBJ databases">
        <title>Genome sequence Cadophora malorum strain M34.</title>
        <authorList>
            <person name="Stefanovic E."/>
            <person name="Vu D."/>
            <person name="Scully C."/>
            <person name="Dijksterhuis J."/>
            <person name="Roader J."/>
            <person name="Houbraken J."/>
        </authorList>
    </citation>
    <scope>NUCLEOTIDE SEQUENCE</scope>
    <source>
        <strain evidence="5">M34</strain>
    </source>
</reference>
<dbReference type="InterPro" id="IPR001138">
    <property type="entry name" value="Zn2Cys6_DnaBD"/>
</dbReference>
<dbReference type="Proteomes" id="UP000664132">
    <property type="component" value="Unassembled WGS sequence"/>
</dbReference>
<keyword evidence="6" id="KW-1185">Reference proteome</keyword>
<dbReference type="InterPro" id="IPR021858">
    <property type="entry name" value="Fun_TF"/>
</dbReference>
<dbReference type="PANTHER" id="PTHR37534:SF46">
    <property type="entry name" value="ZN(II)2CYS6 TRANSCRIPTION FACTOR (EUROFUNG)"/>
    <property type="match status" value="1"/>
</dbReference>
<dbReference type="Gene3D" id="4.10.240.10">
    <property type="entry name" value="Zn(2)-C6 fungal-type DNA-binding domain"/>
    <property type="match status" value="1"/>
</dbReference>